<proteinExistence type="predicted"/>
<feature type="compositionally biased region" description="Polar residues" evidence="1">
    <location>
        <begin position="19"/>
        <end position="28"/>
    </location>
</feature>
<gene>
    <name evidence="2" type="ORF">HKW66_Vig0201280</name>
</gene>
<evidence type="ECO:0000256" key="1">
    <source>
        <dbReference type="SAM" id="MobiDB-lite"/>
    </source>
</evidence>
<organism evidence="2 3">
    <name type="scientific">Phaseolus angularis</name>
    <name type="common">Azuki bean</name>
    <name type="synonym">Vigna angularis</name>
    <dbReference type="NCBI Taxonomy" id="3914"/>
    <lineage>
        <taxon>Eukaryota</taxon>
        <taxon>Viridiplantae</taxon>
        <taxon>Streptophyta</taxon>
        <taxon>Embryophyta</taxon>
        <taxon>Tracheophyta</taxon>
        <taxon>Spermatophyta</taxon>
        <taxon>Magnoliopsida</taxon>
        <taxon>eudicotyledons</taxon>
        <taxon>Gunneridae</taxon>
        <taxon>Pentapetalae</taxon>
        <taxon>rosids</taxon>
        <taxon>fabids</taxon>
        <taxon>Fabales</taxon>
        <taxon>Fabaceae</taxon>
        <taxon>Papilionoideae</taxon>
        <taxon>50 kb inversion clade</taxon>
        <taxon>NPAAA clade</taxon>
        <taxon>indigoferoid/millettioid clade</taxon>
        <taxon>Phaseoleae</taxon>
        <taxon>Vigna</taxon>
    </lineage>
</organism>
<feature type="compositionally biased region" description="Basic and acidic residues" evidence="1">
    <location>
        <begin position="91"/>
        <end position="105"/>
    </location>
</feature>
<comment type="caution">
    <text evidence="2">The sequence shown here is derived from an EMBL/GenBank/DDBJ whole genome shotgun (WGS) entry which is preliminary data.</text>
</comment>
<feature type="region of interest" description="Disordered" evidence="1">
    <location>
        <begin position="91"/>
        <end position="112"/>
    </location>
</feature>
<protein>
    <submittedName>
        <fullName evidence="2">Uncharacterized protein</fullName>
    </submittedName>
</protein>
<dbReference type="EMBL" id="JABFOF010000009">
    <property type="protein sequence ID" value="KAG2380756.1"/>
    <property type="molecule type" value="Genomic_DNA"/>
</dbReference>
<evidence type="ECO:0000313" key="3">
    <source>
        <dbReference type="Proteomes" id="UP000743370"/>
    </source>
</evidence>
<reference evidence="2 3" key="1">
    <citation type="submission" date="2020-05" db="EMBL/GenBank/DDBJ databases">
        <title>Vigna angularis (adzuki bean) Var. LongXiaoDou No. 4 denovo assembly.</title>
        <authorList>
            <person name="Xiang H."/>
        </authorList>
    </citation>
    <scope>NUCLEOTIDE SEQUENCE [LARGE SCALE GENOMIC DNA]</scope>
    <source>
        <tissue evidence="2">Leaf</tissue>
    </source>
</reference>
<sequence length="329" mass="36496">MRFSDLGCDPIVQNTGSCGAGHATTTDGDLSRIERSNNGNARLRENTSTTEKTIAERRWVVVGKDVIGEVITTTLSLPLYLMETHAHVTHSQEDKELNYNNEKKGGNAGGSSKHVGLLWRPDSLCTIASEHDTEPLQPTSTTTLQLETSLVTNVYIVILNSVIAFIPTSVILAHYTTIAIIREPYRALEPPYHPRAPSTCNQEHQIHFIGPIRPTIANATKILALNRIKLHLLGELSPLATPQNKQPSFQFNQTNQSPSQSSSFDSCLSFDHDLTKLFHPQIQLPLFEFDSKPQIIDLDTPKSLTSLHKKMTVVNSFREMPLTPTSNLI</sequence>
<evidence type="ECO:0000313" key="2">
    <source>
        <dbReference type="EMBL" id="KAG2380756.1"/>
    </source>
</evidence>
<feature type="region of interest" description="Disordered" evidence="1">
    <location>
        <begin position="244"/>
        <end position="264"/>
    </location>
</feature>
<dbReference type="Proteomes" id="UP000743370">
    <property type="component" value="Unassembled WGS sequence"/>
</dbReference>
<name>A0A8T0JU90_PHAAN</name>
<feature type="region of interest" description="Disordered" evidence="1">
    <location>
        <begin position="19"/>
        <end position="49"/>
    </location>
</feature>
<feature type="compositionally biased region" description="Low complexity" evidence="1">
    <location>
        <begin position="248"/>
        <end position="264"/>
    </location>
</feature>
<accession>A0A8T0JU90</accession>
<dbReference type="AlphaFoldDB" id="A0A8T0JU90"/>
<feature type="compositionally biased region" description="Polar residues" evidence="1">
    <location>
        <begin position="36"/>
        <end position="49"/>
    </location>
</feature>